<evidence type="ECO:0000313" key="1">
    <source>
        <dbReference type="EMBL" id="WOE64924.1"/>
    </source>
</evidence>
<dbReference type="Proteomes" id="UP001302667">
    <property type="component" value="Chromosome"/>
</dbReference>
<dbReference type="Pfam" id="PF13783">
    <property type="entry name" value="DUF4177"/>
    <property type="match status" value="1"/>
</dbReference>
<accession>A0ABZ0F6C9</accession>
<proteinExistence type="predicted"/>
<name>A0ABZ0F6C9_9GAMM</name>
<organism evidence="1 2">
    <name type="scientific">Aeromonas allosaccharophila</name>
    <dbReference type="NCBI Taxonomy" id="656"/>
    <lineage>
        <taxon>Bacteria</taxon>
        <taxon>Pseudomonadati</taxon>
        <taxon>Pseudomonadota</taxon>
        <taxon>Gammaproteobacteria</taxon>
        <taxon>Aeromonadales</taxon>
        <taxon>Aeromonadaceae</taxon>
        <taxon>Aeromonas</taxon>
    </lineage>
</organism>
<keyword evidence="2" id="KW-1185">Reference proteome</keyword>
<dbReference type="RefSeq" id="WP_317102168.1">
    <property type="nucleotide sequence ID" value="NZ_CP136584.1"/>
</dbReference>
<dbReference type="EMBL" id="CP136584">
    <property type="protein sequence ID" value="WOE64924.1"/>
    <property type="molecule type" value="Genomic_DNA"/>
</dbReference>
<protein>
    <submittedName>
        <fullName evidence="1">DUF4177 domain-containing protein</fullName>
    </submittedName>
</protein>
<gene>
    <name evidence="1" type="ORF">RY972_12645</name>
</gene>
<evidence type="ECO:0000313" key="2">
    <source>
        <dbReference type="Proteomes" id="UP001302667"/>
    </source>
</evidence>
<sequence>MPFTYKVDTFIPTVSGCGAKDNGWDSKRCEQFQAFLNQYAESGWRLHSSDFREVTVAGCGGGGGKGAWLVCVFEKEL</sequence>
<dbReference type="InterPro" id="IPR025234">
    <property type="entry name" value="YjzH-like"/>
</dbReference>
<reference evidence="1 2" key="1">
    <citation type="submission" date="2023-10" db="EMBL/GenBank/DDBJ databases">
        <title>Genome analysis of psychrotrophic aerobic bacterium Aeromonas allosaccharophila BIM B-1809 isolated from infected fish.</title>
        <authorList>
            <person name="Leanovich S.I."/>
            <person name="Sidarenka A.V."/>
            <person name="Akhremchuk A.E."/>
            <person name="Sikolenko M.A."/>
            <person name="Valentovich L.N."/>
        </authorList>
    </citation>
    <scope>NUCLEOTIDE SEQUENCE [LARGE SCALE GENOMIC DNA]</scope>
    <source>
        <strain evidence="1 2">BIM B-1809</strain>
    </source>
</reference>